<keyword evidence="1" id="KW-0732">Signal</keyword>
<keyword evidence="4" id="KW-1185">Reference proteome</keyword>
<dbReference type="Gene3D" id="3.40.30.10">
    <property type="entry name" value="Glutaredoxin"/>
    <property type="match status" value="1"/>
</dbReference>
<dbReference type="Proteomes" id="UP001320876">
    <property type="component" value="Unassembled WGS sequence"/>
</dbReference>
<dbReference type="Pfam" id="PF00578">
    <property type="entry name" value="AhpC-TSA"/>
    <property type="match status" value="1"/>
</dbReference>
<feature type="domain" description="Thioredoxin" evidence="2">
    <location>
        <begin position="8"/>
        <end position="159"/>
    </location>
</feature>
<dbReference type="InterPro" id="IPR050553">
    <property type="entry name" value="Thioredoxin_ResA/DsbE_sf"/>
</dbReference>
<dbReference type="InterPro" id="IPR036249">
    <property type="entry name" value="Thioredoxin-like_sf"/>
</dbReference>
<evidence type="ECO:0000313" key="4">
    <source>
        <dbReference type="Proteomes" id="UP001320876"/>
    </source>
</evidence>
<protein>
    <submittedName>
        <fullName evidence="3">TlpA family protein disulfide reductase</fullName>
    </submittedName>
</protein>
<evidence type="ECO:0000256" key="1">
    <source>
        <dbReference type="SAM" id="SignalP"/>
    </source>
</evidence>
<dbReference type="PANTHER" id="PTHR42852">
    <property type="entry name" value="THIOL:DISULFIDE INTERCHANGE PROTEIN DSBE"/>
    <property type="match status" value="1"/>
</dbReference>
<dbReference type="Gene3D" id="2.30.30.700">
    <property type="entry name" value="SLA1 homology domain 1"/>
    <property type="match status" value="1"/>
</dbReference>
<accession>A0ABT3GHK6</accession>
<dbReference type="EMBL" id="JAPDDT010000003">
    <property type="protein sequence ID" value="MCW1922993.1"/>
    <property type="molecule type" value="Genomic_DNA"/>
</dbReference>
<feature type="chain" id="PRO_5046389140" evidence="1">
    <location>
        <begin position="25"/>
        <end position="239"/>
    </location>
</feature>
<comment type="caution">
    <text evidence="3">The sequence shown here is derived from an EMBL/GenBank/DDBJ whole genome shotgun (WGS) entry which is preliminary data.</text>
</comment>
<evidence type="ECO:0000259" key="2">
    <source>
        <dbReference type="PROSITE" id="PS51352"/>
    </source>
</evidence>
<dbReference type="InterPro" id="IPR013766">
    <property type="entry name" value="Thioredoxin_domain"/>
</dbReference>
<dbReference type="PANTHER" id="PTHR42852:SF13">
    <property type="entry name" value="PROTEIN DIPZ"/>
    <property type="match status" value="1"/>
</dbReference>
<dbReference type="SUPFAM" id="SSF52833">
    <property type="entry name" value="Thioredoxin-like"/>
    <property type="match status" value="1"/>
</dbReference>
<gene>
    <name evidence="3" type="ORF">OKA05_10555</name>
</gene>
<feature type="signal peptide" evidence="1">
    <location>
        <begin position="1"/>
        <end position="24"/>
    </location>
</feature>
<dbReference type="InterPro" id="IPR000866">
    <property type="entry name" value="AhpC/TSA"/>
</dbReference>
<name>A0ABT3GHK6_9BACT</name>
<organism evidence="3 4">
    <name type="scientific">Luteolibacter arcticus</name>
    <dbReference type="NCBI Taxonomy" id="1581411"/>
    <lineage>
        <taxon>Bacteria</taxon>
        <taxon>Pseudomonadati</taxon>
        <taxon>Verrucomicrobiota</taxon>
        <taxon>Verrucomicrobiia</taxon>
        <taxon>Verrucomicrobiales</taxon>
        <taxon>Verrucomicrobiaceae</taxon>
        <taxon>Luteolibacter</taxon>
    </lineage>
</organism>
<reference evidence="3 4" key="1">
    <citation type="submission" date="2022-10" db="EMBL/GenBank/DDBJ databases">
        <title>Luteolibacter arcticus strain CCTCC AB 2014275, whole genome shotgun sequencing project.</title>
        <authorList>
            <person name="Zhao G."/>
            <person name="Shen L."/>
        </authorList>
    </citation>
    <scope>NUCLEOTIDE SEQUENCE [LARGE SCALE GENOMIC DNA]</scope>
    <source>
        <strain evidence="3 4">CCTCC AB 2014275</strain>
    </source>
</reference>
<proteinExistence type="predicted"/>
<dbReference type="PROSITE" id="PS51352">
    <property type="entry name" value="THIOREDOXIN_2"/>
    <property type="match status" value="1"/>
</dbReference>
<sequence>MKILPGILSSLAVLAAMVLPASHAAEKKAKFSDWDLGKVVFGEKVGKKDVKGKVVVLEYWGVKCPPCVASLPHLAEMDRENRDKGLVIIGAECQGHSKDEMKPLLEKAKVDYTIVEGAEGPIDVTGIPRVFVFGTDGELVFDGRPSGAEFDKAVKDALATAEKSGGEDATAEVAGNLIEQRAWTNASGGSIRAAVKSADDKTVTFVMANGKSVEYALEKLSEESRKTIAEAVEKSKATP</sequence>
<dbReference type="RefSeq" id="WP_264487099.1">
    <property type="nucleotide sequence ID" value="NZ_JAPDDT010000003.1"/>
</dbReference>
<dbReference type="CDD" id="cd02966">
    <property type="entry name" value="TlpA_like_family"/>
    <property type="match status" value="1"/>
</dbReference>
<evidence type="ECO:0000313" key="3">
    <source>
        <dbReference type="EMBL" id="MCW1922993.1"/>
    </source>
</evidence>